<evidence type="ECO:0000313" key="1">
    <source>
        <dbReference type="EMBL" id="MCW0484065.1"/>
    </source>
</evidence>
<comment type="caution">
    <text evidence="1">The sequence shown here is derived from an EMBL/GenBank/DDBJ whole genome shotgun (WGS) entry which is preliminary data.</text>
</comment>
<accession>A0AA41Y8X9</accession>
<dbReference type="Proteomes" id="UP001163821">
    <property type="component" value="Unassembled WGS sequence"/>
</dbReference>
<organism evidence="1 2">
    <name type="scientific">Gaoshiqia sediminis</name>
    <dbReference type="NCBI Taxonomy" id="2986998"/>
    <lineage>
        <taxon>Bacteria</taxon>
        <taxon>Pseudomonadati</taxon>
        <taxon>Bacteroidota</taxon>
        <taxon>Bacteroidia</taxon>
        <taxon>Marinilabiliales</taxon>
        <taxon>Prolixibacteraceae</taxon>
        <taxon>Gaoshiqia</taxon>
    </lineage>
</organism>
<sequence length="172" mass="18648">MVDIKTKQEAAATLTGKGIGFSVEENGKVHHFCIPQLKLGTLIQISEAKLNLTVFDKNAKAVDIISSMATDAQIKARIIALAVINSKPVPERRRSILSLGSKPINPELMDEDELTGLFLRTLDSEETNKLIKVIVKQMGIDDFFVSTVSLAGINLLEMSGTVTSQHSPSGDE</sequence>
<reference evidence="1" key="1">
    <citation type="submission" date="2022-10" db="EMBL/GenBank/DDBJ databases">
        <title>Gaoshiqiia sediminis gen. nov., sp. nov., isolated from coastal sediment.</title>
        <authorList>
            <person name="Yu W.X."/>
            <person name="Mu D.S."/>
            <person name="Du J.Z."/>
            <person name="Liang Y.Q."/>
        </authorList>
    </citation>
    <scope>NUCLEOTIDE SEQUENCE</scope>
    <source>
        <strain evidence="1">A06</strain>
    </source>
</reference>
<name>A0AA41Y8X9_9BACT</name>
<dbReference type="EMBL" id="JAPAAF010000028">
    <property type="protein sequence ID" value="MCW0484065.1"/>
    <property type="molecule type" value="Genomic_DNA"/>
</dbReference>
<evidence type="ECO:0000313" key="2">
    <source>
        <dbReference type="Proteomes" id="UP001163821"/>
    </source>
</evidence>
<gene>
    <name evidence="1" type="ORF">N2K84_15085</name>
</gene>
<keyword evidence="2" id="KW-1185">Reference proteome</keyword>
<protein>
    <submittedName>
        <fullName evidence="1">Uncharacterized protein</fullName>
    </submittedName>
</protein>
<dbReference type="AlphaFoldDB" id="A0AA41Y8X9"/>
<dbReference type="RefSeq" id="WP_282592657.1">
    <property type="nucleotide sequence ID" value="NZ_JAPAAF010000028.1"/>
</dbReference>
<proteinExistence type="predicted"/>